<dbReference type="Proteomes" id="UP000250043">
    <property type="component" value="Unassembled WGS sequence"/>
</dbReference>
<accession>A0A8E2B0S4</accession>
<keyword evidence="1" id="KW-0472">Membrane</keyword>
<proteinExistence type="predicted"/>
<protein>
    <recommendedName>
        <fullName evidence="4">F-box domain-containing protein</fullName>
    </recommendedName>
</protein>
<name>A0A8E2B0S4_9APHY</name>
<dbReference type="EMBL" id="KV722366">
    <property type="protein sequence ID" value="OCH92629.1"/>
    <property type="molecule type" value="Genomic_DNA"/>
</dbReference>
<reference evidence="2 3" key="1">
    <citation type="submission" date="2016-07" db="EMBL/GenBank/DDBJ databases">
        <title>Draft genome of the white-rot fungus Obba rivulosa 3A-2.</title>
        <authorList>
            <consortium name="DOE Joint Genome Institute"/>
            <person name="Miettinen O."/>
            <person name="Riley R."/>
            <person name="Acob R."/>
            <person name="Barry K."/>
            <person name="Cullen D."/>
            <person name="De Vries R."/>
            <person name="Hainaut M."/>
            <person name="Hatakka A."/>
            <person name="Henrissat B."/>
            <person name="Hilden K."/>
            <person name="Kuo R."/>
            <person name="Labutti K."/>
            <person name="Lipzen A."/>
            <person name="Makela M.R."/>
            <person name="Sandor L."/>
            <person name="Spatafora J.W."/>
            <person name="Grigoriev I.V."/>
            <person name="Hibbett D.S."/>
        </authorList>
    </citation>
    <scope>NUCLEOTIDE SEQUENCE [LARGE SCALE GENOMIC DNA]</scope>
    <source>
        <strain evidence="2 3">3A-2</strain>
    </source>
</reference>
<dbReference type="OrthoDB" id="2835132at2759"/>
<feature type="non-terminal residue" evidence="2">
    <location>
        <position position="1"/>
    </location>
</feature>
<sequence length="72" mass="8427">LPPELCDYIIDELSLSYGTLPVCALVCRAWLPRVRYHRWNRIQLSESNVPKLVMLLHRVPDVAPYMKHLDLV</sequence>
<gene>
    <name evidence="2" type="ORF">OBBRIDRAFT_700325</name>
</gene>
<keyword evidence="1" id="KW-0812">Transmembrane</keyword>
<feature type="non-terminal residue" evidence="2">
    <location>
        <position position="72"/>
    </location>
</feature>
<feature type="transmembrane region" description="Helical" evidence="1">
    <location>
        <begin position="13"/>
        <end position="31"/>
    </location>
</feature>
<evidence type="ECO:0000313" key="3">
    <source>
        <dbReference type="Proteomes" id="UP000250043"/>
    </source>
</evidence>
<keyword evidence="1" id="KW-1133">Transmembrane helix</keyword>
<organism evidence="2 3">
    <name type="scientific">Obba rivulosa</name>
    <dbReference type="NCBI Taxonomy" id="1052685"/>
    <lineage>
        <taxon>Eukaryota</taxon>
        <taxon>Fungi</taxon>
        <taxon>Dikarya</taxon>
        <taxon>Basidiomycota</taxon>
        <taxon>Agaricomycotina</taxon>
        <taxon>Agaricomycetes</taxon>
        <taxon>Polyporales</taxon>
        <taxon>Gelatoporiaceae</taxon>
        <taxon>Obba</taxon>
    </lineage>
</organism>
<keyword evidence="3" id="KW-1185">Reference proteome</keyword>
<dbReference type="AlphaFoldDB" id="A0A8E2B0S4"/>
<evidence type="ECO:0008006" key="4">
    <source>
        <dbReference type="Google" id="ProtNLM"/>
    </source>
</evidence>
<evidence type="ECO:0000313" key="2">
    <source>
        <dbReference type="EMBL" id="OCH92629.1"/>
    </source>
</evidence>
<evidence type="ECO:0000256" key="1">
    <source>
        <dbReference type="SAM" id="Phobius"/>
    </source>
</evidence>